<reference evidence="2 3" key="1">
    <citation type="submission" date="2020-03" db="EMBL/GenBank/DDBJ databases">
        <title>Identification of Halomonas strains.</title>
        <authorList>
            <person name="Xiao Z."/>
            <person name="Dong F."/>
            <person name="Wang Z."/>
            <person name="Zhao J.-Y."/>
        </authorList>
    </citation>
    <scope>NUCLEOTIDE SEQUENCE [LARGE SCALE GENOMIC DNA]</scope>
    <source>
        <strain evidence="2 3">DX6</strain>
    </source>
</reference>
<dbReference type="PANTHER" id="PTHR30535">
    <property type="entry name" value="VITAMIN B12-BINDING PROTEIN"/>
    <property type="match status" value="1"/>
</dbReference>
<dbReference type="RefSeq" id="WP_167116880.1">
    <property type="nucleotide sequence ID" value="NZ_JAAQTO010000043.1"/>
</dbReference>
<evidence type="ECO:0000259" key="1">
    <source>
        <dbReference type="PROSITE" id="PS50983"/>
    </source>
</evidence>
<sequence length="300" mass="31210">MRLPSWLSWLASLTLLVWHIQGSAAPPRTVLIGSDVAEIVAALDGLEGVVGRDDTSQYPEAVAALPSVGYLRQLAAEGILSLAPERLIVAAAAGPREVLGQLEAVGVEVMRVEQGASLTTLPGKVRAVASATGRSAEGEALVAEIEAELARLATLREERPRPGPSAMFLLSHSGMTPMAAGRDTAGQAVIAAAGARNAFAGFSGYKAVGAEALVDEAPEVVITTRSGLEGIGGETRLWQLPGLAMTPAGRERNLVVCDDQALLGFGPRTPTALLALHRALHEAADATRHAAEEDCWRVTP</sequence>
<dbReference type="EMBL" id="JAAQTO010000043">
    <property type="protein sequence ID" value="NIC06852.1"/>
    <property type="molecule type" value="Genomic_DNA"/>
</dbReference>
<dbReference type="PANTHER" id="PTHR30535:SF4">
    <property type="entry name" value="HEMIN-BINDING PERIPLASMIC PROTEIN HMUT"/>
    <property type="match status" value="1"/>
</dbReference>
<protein>
    <submittedName>
        <fullName evidence="2">ABC transporter substrate-binding protein</fullName>
    </submittedName>
</protein>
<dbReference type="SUPFAM" id="SSF53807">
    <property type="entry name" value="Helical backbone' metal receptor"/>
    <property type="match status" value="1"/>
</dbReference>
<evidence type="ECO:0000313" key="2">
    <source>
        <dbReference type="EMBL" id="NIC06852.1"/>
    </source>
</evidence>
<dbReference type="InterPro" id="IPR050902">
    <property type="entry name" value="ABC_Transporter_SBP"/>
</dbReference>
<gene>
    <name evidence="2" type="ORF">HBJ55_15600</name>
</gene>
<comment type="caution">
    <text evidence="2">The sequence shown here is derived from an EMBL/GenBank/DDBJ whole genome shotgun (WGS) entry which is preliminary data.</text>
</comment>
<organism evidence="2 3">
    <name type="scientific">Billgrantia bachuensis</name>
    <dbReference type="NCBI Taxonomy" id="2717286"/>
    <lineage>
        <taxon>Bacteria</taxon>
        <taxon>Pseudomonadati</taxon>
        <taxon>Pseudomonadota</taxon>
        <taxon>Gammaproteobacteria</taxon>
        <taxon>Oceanospirillales</taxon>
        <taxon>Halomonadaceae</taxon>
        <taxon>Billgrantia</taxon>
    </lineage>
</organism>
<name>A0ABX0PXT0_9GAMM</name>
<evidence type="ECO:0000313" key="3">
    <source>
        <dbReference type="Proteomes" id="UP001318321"/>
    </source>
</evidence>
<proteinExistence type="predicted"/>
<accession>A0ABX0PXT0</accession>
<dbReference type="PROSITE" id="PS50983">
    <property type="entry name" value="FE_B12_PBP"/>
    <property type="match status" value="1"/>
</dbReference>
<feature type="domain" description="Fe/B12 periplasmic-binding" evidence="1">
    <location>
        <begin position="28"/>
        <end position="284"/>
    </location>
</feature>
<dbReference type="Pfam" id="PF01497">
    <property type="entry name" value="Peripla_BP_2"/>
    <property type="match status" value="1"/>
</dbReference>
<dbReference type="Gene3D" id="3.40.50.1980">
    <property type="entry name" value="Nitrogenase molybdenum iron protein domain"/>
    <property type="match status" value="2"/>
</dbReference>
<keyword evidence="3" id="KW-1185">Reference proteome</keyword>
<dbReference type="InterPro" id="IPR002491">
    <property type="entry name" value="ABC_transptr_periplasmic_BD"/>
</dbReference>
<dbReference type="Proteomes" id="UP001318321">
    <property type="component" value="Unassembled WGS sequence"/>
</dbReference>